<organism evidence="3 4">
    <name type="scientific">Oryza meyeriana var. granulata</name>
    <dbReference type="NCBI Taxonomy" id="110450"/>
    <lineage>
        <taxon>Eukaryota</taxon>
        <taxon>Viridiplantae</taxon>
        <taxon>Streptophyta</taxon>
        <taxon>Embryophyta</taxon>
        <taxon>Tracheophyta</taxon>
        <taxon>Spermatophyta</taxon>
        <taxon>Magnoliopsida</taxon>
        <taxon>Liliopsida</taxon>
        <taxon>Poales</taxon>
        <taxon>Poaceae</taxon>
        <taxon>BOP clade</taxon>
        <taxon>Oryzoideae</taxon>
        <taxon>Oryzeae</taxon>
        <taxon>Oryzinae</taxon>
        <taxon>Oryza</taxon>
        <taxon>Oryza meyeriana</taxon>
    </lineage>
</organism>
<dbReference type="Proteomes" id="UP000479710">
    <property type="component" value="Unassembled WGS sequence"/>
</dbReference>
<evidence type="ECO:0000313" key="4">
    <source>
        <dbReference type="Proteomes" id="UP000479710"/>
    </source>
</evidence>
<proteinExistence type="predicted"/>
<feature type="region of interest" description="Disordered" evidence="1">
    <location>
        <begin position="1"/>
        <end position="20"/>
    </location>
</feature>
<dbReference type="EMBL" id="SPHZ02000005">
    <property type="protein sequence ID" value="KAF0916680.1"/>
    <property type="molecule type" value="Genomic_DNA"/>
</dbReference>
<feature type="domain" description="Helicase C-terminal" evidence="2">
    <location>
        <begin position="47"/>
        <end position="74"/>
    </location>
</feature>
<comment type="caution">
    <text evidence="3">The sequence shown here is derived from an EMBL/GenBank/DDBJ whole genome shotgun (WGS) entry which is preliminary data.</text>
</comment>
<keyword evidence="4" id="KW-1185">Reference proteome</keyword>
<name>A0A6G1DVY2_9ORYZ</name>
<evidence type="ECO:0000313" key="3">
    <source>
        <dbReference type="EMBL" id="KAF0916680.1"/>
    </source>
</evidence>
<protein>
    <recommendedName>
        <fullName evidence="2">Helicase C-terminal domain-containing protein</fullName>
    </recommendedName>
</protein>
<evidence type="ECO:0000259" key="2">
    <source>
        <dbReference type="Pfam" id="PF00271"/>
    </source>
</evidence>
<dbReference type="InterPro" id="IPR027417">
    <property type="entry name" value="P-loop_NTPase"/>
</dbReference>
<dbReference type="AlphaFoldDB" id="A0A6G1DVY2"/>
<gene>
    <name evidence="3" type="ORF">E2562_010526</name>
</gene>
<dbReference type="Pfam" id="PF00271">
    <property type="entry name" value="Helicase_C"/>
    <property type="match status" value="1"/>
</dbReference>
<reference evidence="3 4" key="1">
    <citation type="submission" date="2019-11" db="EMBL/GenBank/DDBJ databases">
        <title>Whole genome sequence of Oryza granulata.</title>
        <authorList>
            <person name="Li W."/>
        </authorList>
    </citation>
    <scope>NUCLEOTIDE SEQUENCE [LARGE SCALE GENOMIC DNA]</scope>
    <source>
        <strain evidence="4">cv. Menghai</strain>
        <tissue evidence="3">Leaf</tissue>
    </source>
</reference>
<sequence>MAAAAVVTGGGDVSKVKSPPDHAATARLRTLVLAPTTELELHLIKYNRGIDVELVNIVINYDMPDSAELYLHRSRHEDLDGLQ</sequence>
<dbReference type="OrthoDB" id="1938705at2759"/>
<dbReference type="InterPro" id="IPR001650">
    <property type="entry name" value="Helicase_C-like"/>
</dbReference>
<dbReference type="SUPFAM" id="SSF52540">
    <property type="entry name" value="P-loop containing nucleoside triphosphate hydrolases"/>
    <property type="match status" value="1"/>
</dbReference>
<accession>A0A6G1DVY2</accession>
<evidence type="ECO:0000256" key="1">
    <source>
        <dbReference type="SAM" id="MobiDB-lite"/>
    </source>
</evidence>
<dbReference type="Gene3D" id="3.40.50.300">
    <property type="entry name" value="P-loop containing nucleotide triphosphate hydrolases"/>
    <property type="match status" value="1"/>
</dbReference>